<dbReference type="SUPFAM" id="SSF47917">
    <property type="entry name" value="C-terminal domain of alpha and beta subunits of F1 ATP synthase"/>
    <property type="match status" value="1"/>
</dbReference>
<gene>
    <name evidence="14" type="ORF">PLBR_LOCUS6300</name>
</gene>
<organism evidence="14 15">
    <name type="scientific">Plasmodiophora brassicae</name>
    <name type="common">Clubroot disease agent</name>
    <dbReference type="NCBI Taxonomy" id="37360"/>
    <lineage>
        <taxon>Eukaryota</taxon>
        <taxon>Sar</taxon>
        <taxon>Rhizaria</taxon>
        <taxon>Endomyxa</taxon>
        <taxon>Phytomyxea</taxon>
        <taxon>Plasmodiophorida</taxon>
        <taxon>Plasmodiophoridae</taxon>
        <taxon>Plasmodiophora</taxon>
    </lineage>
</organism>
<dbReference type="Gene3D" id="2.40.50.100">
    <property type="match status" value="1"/>
</dbReference>
<keyword evidence="4" id="KW-0547">Nucleotide-binding</keyword>
<keyword evidence="6" id="KW-0067">ATP-binding</keyword>
<keyword evidence="8" id="KW-0406">Ion transport</keyword>
<dbReference type="InterPro" id="IPR024034">
    <property type="entry name" value="ATPase_F1/V1_b/a_C"/>
</dbReference>
<dbReference type="Gene3D" id="1.10.1140.10">
    <property type="entry name" value="Bovine Mitochondrial F1-atpase, Atp Synthase Beta Chain, Chain D, domain 3"/>
    <property type="match status" value="1"/>
</dbReference>
<dbReference type="InterPro" id="IPR000194">
    <property type="entry name" value="ATPase_F1/V1/A1_a/bsu_nucl-bd"/>
</dbReference>
<feature type="domain" description="ATP synthase A/B type C-terminal" evidence="13">
    <location>
        <begin position="457"/>
        <end position="551"/>
    </location>
</feature>
<reference evidence="14 15" key="1">
    <citation type="submission" date="2018-03" db="EMBL/GenBank/DDBJ databases">
        <authorList>
            <person name="Fogelqvist J."/>
        </authorList>
    </citation>
    <scope>NUCLEOTIDE SEQUENCE [LARGE SCALE GENOMIC DNA]</scope>
</reference>
<evidence type="ECO:0000259" key="11">
    <source>
        <dbReference type="Pfam" id="PF02874"/>
    </source>
</evidence>
<dbReference type="Gene3D" id="3.40.50.300">
    <property type="entry name" value="P-loop containing nucleotide triphosphate hydrolases"/>
    <property type="match status" value="1"/>
</dbReference>
<dbReference type="PANTHER" id="PTHR43607:SF1">
    <property type="entry name" value="H(+)-TRANSPORTING TWO-SECTOR ATPASE"/>
    <property type="match status" value="1"/>
</dbReference>
<dbReference type="SUPFAM" id="SSF52540">
    <property type="entry name" value="P-loop containing nucleoside triphosphate hydrolases"/>
    <property type="match status" value="1"/>
</dbReference>
<geneLocation type="mitochondrion" evidence="14"/>
<dbReference type="FunFam" id="2.40.30.20:FF:000002">
    <property type="entry name" value="V-type proton ATPase catalytic subunit A"/>
    <property type="match status" value="1"/>
</dbReference>
<dbReference type="SUPFAM" id="SSF50615">
    <property type="entry name" value="N-terminal domain of alpha and beta subunits of F1 ATP synthase"/>
    <property type="match status" value="1"/>
</dbReference>
<evidence type="ECO:0000313" key="15">
    <source>
        <dbReference type="Proteomes" id="UP000290189"/>
    </source>
</evidence>
<dbReference type="NCBIfam" id="NF003220">
    <property type="entry name" value="PRK04192.1"/>
    <property type="match status" value="1"/>
</dbReference>
<evidence type="ECO:0000259" key="13">
    <source>
        <dbReference type="Pfam" id="PF22919"/>
    </source>
</evidence>
<sequence length="614" mass="66682">MAPAPPSPDVGVVFKVAGPLVVADRMSGSAMYELVRVGRDRLVGEIIRLEGDTASIQCYEETSGLTVGDPVEKTGQPLSVELGPGIMDNIFDGIQRPLRAVASASKSCYIPRGVSVNALDHAKKWAFNPSGRKVGDLLAGGDVYGTVKENDLITQAIMVPPRAQGRVKFVAAKGLYTLDDVTLVLTDPITGVDHSFGMSHFWPVREPRPVKEKLAAEVPLVTGQRVLDSLFPSVLGGTCAIPGAFGCGKTVISQALSKYSNCTAIIYVGCGERGNEMAEVLQDFPELTTVIDGKEYPIMQRTCLVANTSNMPVAAREASIYTGITLAEYFRDMGLHVAMMGDSTSRWAEALREISGRLGEMPADSGYPAYLSARLASFYERAGRVDCRGSPARTGSVTIVGAVSPPGGDFSDPVTSATLSIVQVFWGLDKKLAQRKHFPSVNWLMSYSKYMVALKRYYAQHDARFLEDIAVFRQILQDENDLQEVVQLVGKDSLSEDQRLCLEVAKIIREDFLQQNGFSSYDRFCPIYKTAGMLRNIVTFYSQALAAIEAGGAGAGGAAPKVTWSQIRLALEKEYVALTEMKFIEPSNGRDDNMRVLGKLNDDIVQAIQELRAG</sequence>
<feature type="domain" description="ATPase F1/V1/A1 complex alpha/beta subunit N-terminal" evidence="11">
    <location>
        <begin position="13"/>
        <end position="75"/>
    </location>
</feature>
<dbReference type="InterPro" id="IPR020003">
    <property type="entry name" value="ATPase_a/bsu_AS"/>
</dbReference>
<dbReference type="Pfam" id="PF16886">
    <property type="entry name" value="ATP-synt_ab_Xtn"/>
    <property type="match status" value="1"/>
</dbReference>
<dbReference type="FunFam" id="3.40.50.300:FF:000052">
    <property type="entry name" value="V-type proton ATPase catalytic subunit A"/>
    <property type="match status" value="1"/>
</dbReference>
<dbReference type="CDD" id="cd18119">
    <property type="entry name" value="ATP-synt_V_A-type_alpha_N"/>
    <property type="match status" value="1"/>
</dbReference>
<dbReference type="InterPro" id="IPR027417">
    <property type="entry name" value="P-loop_NTPase"/>
</dbReference>
<comment type="similarity">
    <text evidence="1">Belongs to the ATPase alpha/beta chains family.</text>
</comment>
<keyword evidence="5" id="KW-0375">Hydrogen ion transport</keyword>
<dbReference type="Pfam" id="PF00006">
    <property type="entry name" value="ATP-synt_ab"/>
    <property type="match status" value="1"/>
</dbReference>
<dbReference type="GO" id="GO:0046034">
    <property type="term" value="P:ATP metabolic process"/>
    <property type="evidence" value="ECO:0007669"/>
    <property type="project" value="InterPro"/>
</dbReference>
<dbReference type="InterPro" id="IPR022878">
    <property type="entry name" value="V-ATPase_asu"/>
</dbReference>
<dbReference type="InterPro" id="IPR055190">
    <property type="entry name" value="ATP-synt_VA_C"/>
</dbReference>
<evidence type="ECO:0000256" key="4">
    <source>
        <dbReference type="ARBA" id="ARBA00022741"/>
    </source>
</evidence>
<accession>A0A3P3YG22</accession>
<evidence type="ECO:0000256" key="1">
    <source>
        <dbReference type="ARBA" id="ARBA00008936"/>
    </source>
</evidence>
<dbReference type="Pfam" id="PF02874">
    <property type="entry name" value="ATP-synt_ab_N"/>
    <property type="match status" value="1"/>
</dbReference>
<evidence type="ECO:0000313" key="14">
    <source>
        <dbReference type="EMBL" id="SPQ99085.1"/>
    </source>
</evidence>
<dbReference type="EC" id="7.1.2.2" evidence="2"/>
<dbReference type="EMBL" id="OVEO01000011">
    <property type="protein sequence ID" value="SPQ99085.1"/>
    <property type="molecule type" value="Genomic_DNA"/>
</dbReference>
<dbReference type="InterPro" id="IPR005725">
    <property type="entry name" value="ATPase_V1-cplx_asu"/>
</dbReference>
<feature type="domain" description="ATPase F1/V1/A1 complex alpha/beta subunit nucleotide-binding" evidence="10">
    <location>
        <begin position="223"/>
        <end position="448"/>
    </location>
</feature>
<dbReference type="InterPro" id="IPR036121">
    <property type="entry name" value="ATPase_F1/V1/A1_a/bsu_N_sf"/>
</dbReference>
<dbReference type="GO" id="GO:0033180">
    <property type="term" value="C:proton-transporting V-type ATPase, V1 domain"/>
    <property type="evidence" value="ECO:0007669"/>
    <property type="project" value="InterPro"/>
</dbReference>
<proteinExistence type="inferred from homology"/>
<dbReference type="PANTHER" id="PTHR43607">
    <property type="entry name" value="V-TYPE PROTON ATPASE CATALYTIC SUBUNIT A"/>
    <property type="match status" value="1"/>
</dbReference>
<feature type="domain" description="ATPsynthase alpha/beta subunit barrel-sandwich" evidence="12">
    <location>
        <begin position="116"/>
        <end position="205"/>
    </location>
</feature>
<evidence type="ECO:0000256" key="6">
    <source>
        <dbReference type="ARBA" id="ARBA00022840"/>
    </source>
</evidence>
<dbReference type="PROSITE" id="PS00152">
    <property type="entry name" value="ATPASE_ALPHA_BETA"/>
    <property type="match status" value="1"/>
</dbReference>
<dbReference type="FunFam" id="2.40.50.100:FF:000008">
    <property type="entry name" value="V-type proton ATPase catalytic subunit A"/>
    <property type="match status" value="1"/>
</dbReference>
<dbReference type="Pfam" id="PF22919">
    <property type="entry name" value="ATP-synt_VA_C"/>
    <property type="match status" value="1"/>
</dbReference>
<keyword evidence="7" id="KW-1278">Translocase</keyword>
<dbReference type="AlphaFoldDB" id="A0A3P3YG22"/>
<evidence type="ECO:0000256" key="2">
    <source>
        <dbReference type="ARBA" id="ARBA00012473"/>
    </source>
</evidence>
<comment type="catalytic activity">
    <reaction evidence="9">
        <text>ATP + H2O + 4 H(+)(in) = ADP + phosphate + 5 H(+)(out)</text>
        <dbReference type="Rhea" id="RHEA:57720"/>
        <dbReference type="ChEBI" id="CHEBI:15377"/>
        <dbReference type="ChEBI" id="CHEBI:15378"/>
        <dbReference type="ChEBI" id="CHEBI:30616"/>
        <dbReference type="ChEBI" id="CHEBI:43474"/>
        <dbReference type="ChEBI" id="CHEBI:456216"/>
        <dbReference type="EC" id="7.1.2.2"/>
    </reaction>
</comment>
<dbReference type="CDD" id="cd01134">
    <property type="entry name" value="V_A-ATPase_A"/>
    <property type="match status" value="1"/>
</dbReference>
<dbReference type="Gene3D" id="2.40.30.20">
    <property type="match status" value="1"/>
</dbReference>
<evidence type="ECO:0000256" key="9">
    <source>
        <dbReference type="ARBA" id="ARBA00048383"/>
    </source>
</evidence>
<dbReference type="HAMAP" id="MF_00309">
    <property type="entry name" value="ATP_synth_A_arch"/>
    <property type="match status" value="1"/>
</dbReference>
<evidence type="ECO:0000256" key="3">
    <source>
        <dbReference type="ARBA" id="ARBA00022448"/>
    </source>
</evidence>
<evidence type="ECO:0000256" key="5">
    <source>
        <dbReference type="ARBA" id="ARBA00022781"/>
    </source>
</evidence>
<keyword evidence="3" id="KW-0813">Transport</keyword>
<evidence type="ECO:0000256" key="7">
    <source>
        <dbReference type="ARBA" id="ARBA00022967"/>
    </source>
</evidence>
<evidence type="ECO:0000256" key="8">
    <source>
        <dbReference type="ARBA" id="ARBA00023065"/>
    </source>
</evidence>
<name>A0A3P3YG22_PLABS</name>
<dbReference type="GO" id="GO:0016887">
    <property type="term" value="F:ATP hydrolysis activity"/>
    <property type="evidence" value="ECO:0007669"/>
    <property type="project" value="InterPro"/>
</dbReference>
<protein>
    <recommendedName>
        <fullName evidence="2">H(+)-transporting two-sector ATPase</fullName>
        <ecNumber evidence="2">7.1.2.2</ecNumber>
    </recommendedName>
</protein>
<dbReference type="GO" id="GO:0046961">
    <property type="term" value="F:proton-transporting ATPase activity, rotational mechanism"/>
    <property type="evidence" value="ECO:0007669"/>
    <property type="project" value="InterPro"/>
</dbReference>
<dbReference type="CDD" id="cd18111">
    <property type="entry name" value="ATP-synt_V_A-type_alpha_C"/>
    <property type="match status" value="1"/>
</dbReference>
<dbReference type="FunFam" id="1.10.1140.10:FF:000002">
    <property type="entry name" value="V-type proton ATPase catalytic subunit A"/>
    <property type="match status" value="1"/>
</dbReference>
<dbReference type="NCBIfam" id="TIGR01042">
    <property type="entry name" value="V-ATPase_V1_A"/>
    <property type="match status" value="1"/>
</dbReference>
<evidence type="ECO:0000259" key="12">
    <source>
        <dbReference type="Pfam" id="PF16886"/>
    </source>
</evidence>
<keyword evidence="14" id="KW-0496">Mitochondrion</keyword>
<dbReference type="InterPro" id="IPR031686">
    <property type="entry name" value="ATP-synth_a_Xtn"/>
</dbReference>
<dbReference type="InterPro" id="IPR023366">
    <property type="entry name" value="ATP_synth_asu-like_sf"/>
</dbReference>
<dbReference type="GO" id="GO:0005524">
    <property type="term" value="F:ATP binding"/>
    <property type="evidence" value="ECO:0007669"/>
    <property type="project" value="UniProtKB-KW"/>
</dbReference>
<evidence type="ECO:0000259" key="10">
    <source>
        <dbReference type="Pfam" id="PF00006"/>
    </source>
</evidence>
<dbReference type="Proteomes" id="UP000290189">
    <property type="component" value="Unassembled WGS sequence"/>
</dbReference>
<dbReference type="InterPro" id="IPR004100">
    <property type="entry name" value="ATPase_F1/V1/A1_a/bsu_N"/>
</dbReference>